<evidence type="ECO:0000256" key="1">
    <source>
        <dbReference type="ARBA" id="ARBA00022723"/>
    </source>
</evidence>
<dbReference type="SFLD" id="SFLDS00005">
    <property type="entry name" value="Isoprenoid_Synthase_Type_I"/>
    <property type="match status" value="1"/>
</dbReference>
<sequence>MEELKKRVGCTLSTDIHSTRSMVLIDTIQRLGISHQFEDELELILDRNPSAAQGDEDDLFSTALRFRLLRQRGYNVDTDVFHKFMDRKGHFKESLSKDLSGLLSLHEASYLGVRDEEVLSQAMGFSEEHLRKSMLHLQPVRATEVNLAFEFPRQRRMVRSEARSYIGKYAQESGRISDVLQLATLDFNLVQSQLRIEIAVLRSWWTELGLAEKLSFARDRPLECFLWTVGLFPEPRFSQCRIDVAKTIAILLVIDDVYDIHGSLDELVLFTDAVHRSWGVEAMEDLPEYMKICYMALYNTTNEIGYRVLKEHGGCIIPELRKTVPLWVDLCEGFLVEARWFNGGVVPELEEYLGNGVTTAGTYMALVHAFYLIGSGINKQSSEVVNSYPKLFTSAGRILRLWDDLGTAKAEQERGDVASSIDCYMKEGDGASEAEARLHVRSLIHSAWLDLNGEALAATSLPRSTVDAAVNLARAAQAMYQHGDDSRLPSVDRHIHPLLMDPIPQDWHISEESYCNAYSFYT</sequence>
<protein>
    <recommendedName>
        <fullName evidence="7">Terpene synthase N-terminal domain-containing protein</fullName>
    </recommendedName>
</protein>
<evidence type="ECO:0008006" key="7">
    <source>
        <dbReference type="Google" id="ProtNLM"/>
    </source>
</evidence>
<evidence type="ECO:0000259" key="3">
    <source>
        <dbReference type="Pfam" id="PF01397"/>
    </source>
</evidence>
<dbReference type="InterPro" id="IPR034741">
    <property type="entry name" value="Terpene_cyclase-like_1_C"/>
</dbReference>
<dbReference type="InterPro" id="IPR050148">
    <property type="entry name" value="Terpene_synthase-like"/>
</dbReference>
<dbReference type="GO" id="GO:0016102">
    <property type="term" value="P:diterpenoid biosynthetic process"/>
    <property type="evidence" value="ECO:0007669"/>
    <property type="project" value="InterPro"/>
</dbReference>
<evidence type="ECO:0000313" key="5">
    <source>
        <dbReference type="EMBL" id="RRT48017.1"/>
    </source>
</evidence>
<dbReference type="InterPro" id="IPR008949">
    <property type="entry name" value="Isoprenoid_synthase_dom_sf"/>
</dbReference>
<evidence type="ECO:0000256" key="2">
    <source>
        <dbReference type="ARBA" id="ARBA00022842"/>
    </source>
</evidence>
<dbReference type="EMBL" id="AMZH03014216">
    <property type="protein sequence ID" value="RRT48017.1"/>
    <property type="molecule type" value="Genomic_DNA"/>
</dbReference>
<feature type="domain" description="Terpene synthase metal-binding" evidence="4">
    <location>
        <begin position="207"/>
        <end position="448"/>
    </location>
</feature>
<dbReference type="InterPro" id="IPR005630">
    <property type="entry name" value="Terpene_synthase_metal-bd"/>
</dbReference>
<dbReference type="PANTHER" id="PTHR31225">
    <property type="entry name" value="OS04G0344100 PROTEIN-RELATED"/>
    <property type="match status" value="1"/>
</dbReference>
<reference evidence="5 6" key="1">
    <citation type="journal article" date="2014" name="Agronomy (Basel)">
        <title>A Draft Genome Sequence for Ensete ventricosum, the Drought-Tolerant Tree Against Hunger.</title>
        <authorList>
            <person name="Harrison J."/>
            <person name="Moore K.A."/>
            <person name="Paszkiewicz K."/>
            <person name="Jones T."/>
            <person name="Grant M."/>
            <person name="Ambacheew D."/>
            <person name="Muzemil S."/>
            <person name="Studholme D.J."/>
        </authorList>
    </citation>
    <scope>NUCLEOTIDE SEQUENCE [LARGE SCALE GENOMIC DNA]</scope>
</reference>
<dbReference type="Gene3D" id="1.10.600.10">
    <property type="entry name" value="Farnesyl Diphosphate Synthase"/>
    <property type="match status" value="1"/>
</dbReference>
<dbReference type="Gene3D" id="1.50.10.130">
    <property type="entry name" value="Terpene synthase, N-terminal domain"/>
    <property type="match status" value="1"/>
</dbReference>
<comment type="caution">
    <text evidence="5">The sequence shown here is derived from an EMBL/GenBank/DDBJ whole genome shotgun (WGS) entry which is preliminary data.</text>
</comment>
<dbReference type="GO" id="GO:0010333">
    <property type="term" value="F:terpene synthase activity"/>
    <property type="evidence" value="ECO:0007669"/>
    <property type="project" value="InterPro"/>
</dbReference>
<dbReference type="Pfam" id="PF01397">
    <property type="entry name" value="Terpene_synth"/>
    <property type="match status" value="1"/>
</dbReference>
<dbReference type="SUPFAM" id="SSF48576">
    <property type="entry name" value="Terpenoid synthases"/>
    <property type="match status" value="1"/>
</dbReference>
<organism evidence="5 6">
    <name type="scientific">Ensete ventricosum</name>
    <name type="common">Abyssinian banana</name>
    <name type="synonym">Musa ensete</name>
    <dbReference type="NCBI Taxonomy" id="4639"/>
    <lineage>
        <taxon>Eukaryota</taxon>
        <taxon>Viridiplantae</taxon>
        <taxon>Streptophyta</taxon>
        <taxon>Embryophyta</taxon>
        <taxon>Tracheophyta</taxon>
        <taxon>Spermatophyta</taxon>
        <taxon>Magnoliopsida</taxon>
        <taxon>Liliopsida</taxon>
        <taxon>Zingiberales</taxon>
        <taxon>Musaceae</taxon>
        <taxon>Ensete</taxon>
    </lineage>
</organism>
<dbReference type="SUPFAM" id="SSF48239">
    <property type="entry name" value="Terpenoid cyclases/Protein prenyltransferases"/>
    <property type="match status" value="1"/>
</dbReference>
<keyword evidence="1" id="KW-0479">Metal-binding</keyword>
<dbReference type="CDD" id="cd00684">
    <property type="entry name" value="Terpene_cyclase_plant_C1"/>
    <property type="match status" value="1"/>
</dbReference>
<dbReference type="PANTHER" id="PTHR31225:SF137">
    <property type="entry name" value="TERPENE SYNTHASE 11-RELATED"/>
    <property type="match status" value="1"/>
</dbReference>
<keyword evidence="2" id="KW-0460">Magnesium</keyword>
<dbReference type="InterPro" id="IPR008930">
    <property type="entry name" value="Terpenoid_cyclase/PrenylTrfase"/>
</dbReference>
<accession>A0A426Y8G6</accession>
<dbReference type="InterPro" id="IPR001906">
    <property type="entry name" value="Terpene_synth_N"/>
</dbReference>
<dbReference type="GO" id="GO:0000287">
    <property type="term" value="F:magnesium ion binding"/>
    <property type="evidence" value="ECO:0007669"/>
    <property type="project" value="InterPro"/>
</dbReference>
<dbReference type="AlphaFoldDB" id="A0A426Y8G6"/>
<evidence type="ECO:0000259" key="4">
    <source>
        <dbReference type="Pfam" id="PF03936"/>
    </source>
</evidence>
<dbReference type="InterPro" id="IPR044814">
    <property type="entry name" value="Terpene_cyclase_plant_C1"/>
</dbReference>
<dbReference type="InterPro" id="IPR036965">
    <property type="entry name" value="Terpene_synth_N_sf"/>
</dbReference>
<name>A0A426Y8G6_ENSVE</name>
<feature type="domain" description="Terpene synthase N-terminal" evidence="3">
    <location>
        <begin position="2"/>
        <end position="136"/>
    </location>
</feature>
<evidence type="ECO:0000313" key="6">
    <source>
        <dbReference type="Proteomes" id="UP000287651"/>
    </source>
</evidence>
<dbReference type="GO" id="GO:0009507">
    <property type="term" value="C:chloroplast"/>
    <property type="evidence" value="ECO:0007669"/>
    <property type="project" value="UniProtKB-ARBA"/>
</dbReference>
<proteinExistence type="predicted"/>
<dbReference type="Proteomes" id="UP000287651">
    <property type="component" value="Unassembled WGS sequence"/>
</dbReference>
<dbReference type="FunFam" id="1.10.600.10:FF:000007">
    <property type="entry name" value="Isoprene synthase, chloroplastic"/>
    <property type="match status" value="1"/>
</dbReference>
<gene>
    <name evidence="5" type="ORF">B296_00053395</name>
</gene>
<dbReference type="SFLD" id="SFLDG01019">
    <property type="entry name" value="Terpene_Cyclase_Like_1_C_Termi"/>
    <property type="match status" value="1"/>
</dbReference>
<dbReference type="Pfam" id="PF03936">
    <property type="entry name" value="Terpene_synth_C"/>
    <property type="match status" value="1"/>
</dbReference>